<proteinExistence type="predicted"/>
<keyword evidence="1" id="KW-1133">Transmembrane helix</keyword>
<keyword evidence="1" id="KW-0472">Membrane</keyword>
<protein>
    <submittedName>
        <fullName evidence="2">Phosphopantetheine adenylyltransferase</fullName>
    </submittedName>
</protein>
<keyword evidence="1" id="KW-0812">Transmembrane</keyword>
<dbReference type="AlphaFoldDB" id="A0A545U7I5"/>
<name>A0A545U7I5_9GAMM</name>
<dbReference type="EMBL" id="VIKS01000012">
    <property type="protein sequence ID" value="TQV85428.1"/>
    <property type="molecule type" value="Genomic_DNA"/>
</dbReference>
<organism evidence="2 3">
    <name type="scientific">Aliikangiella coralliicola</name>
    <dbReference type="NCBI Taxonomy" id="2592383"/>
    <lineage>
        <taxon>Bacteria</taxon>
        <taxon>Pseudomonadati</taxon>
        <taxon>Pseudomonadota</taxon>
        <taxon>Gammaproteobacteria</taxon>
        <taxon>Oceanospirillales</taxon>
        <taxon>Pleioneaceae</taxon>
        <taxon>Aliikangiella</taxon>
    </lineage>
</organism>
<evidence type="ECO:0000313" key="2">
    <source>
        <dbReference type="EMBL" id="TQV85428.1"/>
    </source>
</evidence>
<accession>A0A545U7I5</accession>
<comment type="caution">
    <text evidence="2">The sequence shown here is derived from an EMBL/GenBank/DDBJ whole genome shotgun (WGS) entry which is preliminary data.</text>
</comment>
<sequence>MQKVISILLLLVGVIHLLPLSGVFGAEQLASLYGLSFDDSSLVILMRHRAVLFGLLGVFFVIAAFKPALQFSAFVCGFVSVVSFIAIAWFEGGYNEAINRVILVDLVALLSLSIGMILLTLVKRAR</sequence>
<evidence type="ECO:0000313" key="3">
    <source>
        <dbReference type="Proteomes" id="UP000315439"/>
    </source>
</evidence>
<dbReference type="OrthoDB" id="1495227at2"/>
<evidence type="ECO:0000256" key="1">
    <source>
        <dbReference type="SAM" id="Phobius"/>
    </source>
</evidence>
<feature type="transmembrane region" description="Helical" evidence="1">
    <location>
        <begin position="72"/>
        <end position="90"/>
    </location>
</feature>
<keyword evidence="2" id="KW-0548">Nucleotidyltransferase</keyword>
<dbReference type="Proteomes" id="UP000315439">
    <property type="component" value="Unassembled WGS sequence"/>
</dbReference>
<feature type="transmembrane region" description="Helical" evidence="1">
    <location>
        <begin position="49"/>
        <end position="65"/>
    </location>
</feature>
<reference evidence="2 3" key="1">
    <citation type="submission" date="2019-07" db="EMBL/GenBank/DDBJ databases">
        <title>Draft genome for Aliikangiella sp. M105.</title>
        <authorList>
            <person name="Wang G."/>
        </authorList>
    </citation>
    <scope>NUCLEOTIDE SEQUENCE [LARGE SCALE GENOMIC DNA]</scope>
    <source>
        <strain evidence="2 3">M105</strain>
    </source>
</reference>
<dbReference type="RefSeq" id="WP_142933105.1">
    <property type="nucleotide sequence ID" value="NZ_ML660168.1"/>
</dbReference>
<gene>
    <name evidence="2" type="ORF">FLL46_19885</name>
</gene>
<dbReference type="GO" id="GO:0016779">
    <property type="term" value="F:nucleotidyltransferase activity"/>
    <property type="evidence" value="ECO:0007669"/>
    <property type="project" value="UniProtKB-KW"/>
</dbReference>
<keyword evidence="3" id="KW-1185">Reference proteome</keyword>
<feature type="transmembrane region" description="Helical" evidence="1">
    <location>
        <begin position="102"/>
        <end position="122"/>
    </location>
</feature>
<keyword evidence="2" id="KW-0808">Transferase</keyword>